<dbReference type="AlphaFoldDB" id="A0AAV2ACG6"/>
<organism evidence="1 2">
    <name type="scientific">Larinioides sclopetarius</name>
    <dbReference type="NCBI Taxonomy" id="280406"/>
    <lineage>
        <taxon>Eukaryota</taxon>
        <taxon>Metazoa</taxon>
        <taxon>Ecdysozoa</taxon>
        <taxon>Arthropoda</taxon>
        <taxon>Chelicerata</taxon>
        <taxon>Arachnida</taxon>
        <taxon>Araneae</taxon>
        <taxon>Araneomorphae</taxon>
        <taxon>Entelegynae</taxon>
        <taxon>Araneoidea</taxon>
        <taxon>Araneidae</taxon>
        <taxon>Larinioides</taxon>
    </lineage>
</organism>
<reference evidence="1 2" key="1">
    <citation type="submission" date="2024-04" db="EMBL/GenBank/DDBJ databases">
        <authorList>
            <person name="Rising A."/>
            <person name="Reimegard J."/>
            <person name="Sonavane S."/>
            <person name="Akerstrom W."/>
            <person name="Nylinder S."/>
            <person name="Hedman E."/>
            <person name="Kallberg Y."/>
        </authorList>
    </citation>
    <scope>NUCLEOTIDE SEQUENCE [LARGE SCALE GENOMIC DNA]</scope>
</reference>
<name>A0AAV2ACG6_9ARAC</name>
<evidence type="ECO:0000313" key="1">
    <source>
        <dbReference type="EMBL" id="CAL1281652.1"/>
    </source>
</evidence>
<dbReference type="Proteomes" id="UP001497382">
    <property type="component" value="Unassembled WGS sequence"/>
</dbReference>
<dbReference type="EMBL" id="CAXIEN010000147">
    <property type="protein sequence ID" value="CAL1281652.1"/>
    <property type="molecule type" value="Genomic_DNA"/>
</dbReference>
<gene>
    <name evidence="1" type="ORF">LARSCL_LOCUS11693</name>
</gene>
<protein>
    <submittedName>
        <fullName evidence="1">Uncharacterized protein</fullName>
    </submittedName>
</protein>
<proteinExistence type="predicted"/>
<evidence type="ECO:0000313" key="2">
    <source>
        <dbReference type="Proteomes" id="UP001497382"/>
    </source>
</evidence>
<sequence>MRNWNFLFRRSLHSKEYFFFNSRFWNVCNNFLSFHSFFMRLRSFTFR</sequence>
<comment type="caution">
    <text evidence="1">The sequence shown here is derived from an EMBL/GenBank/DDBJ whole genome shotgun (WGS) entry which is preliminary data.</text>
</comment>
<accession>A0AAV2ACG6</accession>
<keyword evidence="2" id="KW-1185">Reference proteome</keyword>